<dbReference type="EMBL" id="MT141982">
    <property type="protein sequence ID" value="QJA72848.1"/>
    <property type="molecule type" value="Genomic_DNA"/>
</dbReference>
<dbReference type="AlphaFoldDB" id="A0A6M3JTY8"/>
<evidence type="ECO:0000313" key="1">
    <source>
        <dbReference type="EMBL" id="QJA72848.1"/>
    </source>
</evidence>
<gene>
    <name evidence="1" type="ORF">MM415A02587_0014</name>
</gene>
<sequence>MKFFHELSKEEFKELVDKKITYGELATLHPQPIWCGYPDATHGKMGCWSLMAHMVTGDDFCKSCDLYTPHP</sequence>
<organism evidence="1">
    <name type="scientific">viral metagenome</name>
    <dbReference type="NCBI Taxonomy" id="1070528"/>
    <lineage>
        <taxon>unclassified sequences</taxon>
        <taxon>metagenomes</taxon>
        <taxon>organismal metagenomes</taxon>
    </lineage>
</organism>
<proteinExistence type="predicted"/>
<accession>A0A6M3JTY8</accession>
<protein>
    <submittedName>
        <fullName evidence="1">Uncharacterized protein</fullName>
    </submittedName>
</protein>
<name>A0A6M3JTY8_9ZZZZ</name>
<reference evidence="1" key="1">
    <citation type="submission" date="2020-03" db="EMBL/GenBank/DDBJ databases">
        <title>The deep terrestrial virosphere.</title>
        <authorList>
            <person name="Holmfeldt K."/>
            <person name="Nilsson E."/>
            <person name="Simone D."/>
            <person name="Lopez-Fernandez M."/>
            <person name="Wu X."/>
            <person name="de Brujin I."/>
            <person name="Lundin D."/>
            <person name="Andersson A."/>
            <person name="Bertilsson S."/>
            <person name="Dopson M."/>
        </authorList>
    </citation>
    <scope>NUCLEOTIDE SEQUENCE</scope>
    <source>
        <strain evidence="1">MM415A02587</strain>
    </source>
</reference>